<keyword evidence="3 5" id="KW-0238">DNA-binding</keyword>
<name>A0A0J8DCS2_CLOCY</name>
<dbReference type="GO" id="GO:0030261">
    <property type="term" value="P:chromosome condensation"/>
    <property type="evidence" value="ECO:0007669"/>
    <property type="project" value="UniProtKB-KW"/>
</dbReference>
<dbReference type="FunFam" id="4.10.520.10:FF:000001">
    <property type="entry name" value="DNA-binding protein HU"/>
    <property type="match status" value="1"/>
</dbReference>
<dbReference type="RefSeq" id="WP_048570152.1">
    <property type="nucleotide sequence ID" value="NZ_LFVU01000024.1"/>
</dbReference>
<dbReference type="InterPro" id="IPR010992">
    <property type="entry name" value="IHF-like_DNA-bd_dom_sf"/>
</dbReference>
<dbReference type="Pfam" id="PF00216">
    <property type="entry name" value="Bac_DNA_binding"/>
    <property type="match status" value="1"/>
</dbReference>
<dbReference type="GO" id="GO:0005829">
    <property type="term" value="C:cytosol"/>
    <property type="evidence" value="ECO:0007669"/>
    <property type="project" value="UniProtKB-ARBA"/>
</dbReference>
<dbReference type="PATRIC" id="fig|1121307.3.peg.1673"/>
<dbReference type="PROSITE" id="PS00045">
    <property type="entry name" value="HISTONE_LIKE"/>
    <property type="match status" value="1"/>
</dbReference>
<evidence type="ECO:0000256" key="2">
    <source>
        <dbReference type="ARBA" id="ARBA00023067"/>
    </source>
</evidence>
<comment type="similarity">
    <text evidence="1 4">Belongs to the bacterial histone-like protein family.</text>
</comment>
<comment type="caution">
    <text evidence="5">The sequence shown here is derived from an EMBL/GenBank/DDBJ whole genome shotgun (WGS) entry which is preliminary data.</text>
</comment>
<organism evidence="5 6">
    <name type="scientific">Clostridium cylindrosporum DSM 605</name>
    <dbReference type="NCBI Taxonomy" id="1121307"/>
    <lineage>
        <taxon>Bacteria</taxon>
        <taxon>Bacillati</taxon>
        <taxon>Bacillota</taxon>
        <taxon>Clostridia</taxon>
        <taxon>Eubacteriales</taxon>
        <taxon>Clostridiaceae</taxon>
        <taxon>Clostridium</taxon>
    </lineage>
</organism>
<dbReference type="PRINTS" id="PR01727">
    <property type="entry name" value="DNABINDINGHU"/>
</dbReference>
<dbReference type="CDD" id="cd13831">
    <property type="entry name" value="HU"/>
    <property type="match status" value="1"/>
</dbReference>
<protein>
    <submittedName>
        <fullName evidence="5">DNA-binding protein HU</fullName>
    </submittedName>
</protein>
<dbReference type="GO" id="GO:1990103">
    <property type="term" value="C:DnaA-HU complex"/>
    <property type="evidence" value="ECO:0007669"/>
    <property type="project" value="UniProtKB-ARBA"/>
</dbReference>
<dbReference type="EMBL" id="LFVU01000024">
    <property type="protein sequence ID" value="KMT22048.1"/>
    <property type="molecule type" value="Genomic_DNA"/>
</dbReference>
<dbReference type="InterPro" id="IPR000119">
    <property type="entry name" value="Hist_DNA-bd"/>
</dbReference>
<dbReference type="GO" id="GO:0010467">
    <property type="term" value="P:gene expression"/>
    <property type="evidence" value="ECO:0007669"/>
    <property type="project" value="UniProtKB-ARBA"/>
</dbReference>
<proteinExistence type="inferred from homology"/>
<keyword evidence="2" id="KW-0226">DNA condensation</keyword>
<evidence type="ECO:0000313" key="6">
    <source>
        <dbReference type="Proteomes" id="UP000036756"/>
    </source>
</evidence>
<accession>A0A0J8DCS2</accession>
<dbReference type="GO" id="GO:0030527">
    <property type="term" value="F:structural constituent of chromatin"/>
    <property type="evidence" value="ECO:0007669"/>
    <property type="project" value="InterPro"/>
</dbReference>
<dbReference type="GO" id="GO:0003677">
    <property type="term" value="F:DNA binding"/>
    <property type="evidence" value="ECO:0007669"/>
    <property type="project" value="UniProtKB-KW"/>
</dbReference>
<gene>
    <name evidence="5" type="primary">hup</name>
    <name evidence="5" type="ORF">CLCY_4c00200</name>
</gene>
<sequence>MNKADLVTSMANKSGLTKKDAEKALKSFIESIEEALTSGDKVQLVGFGTFEVKERAERKGRNPKTKEEITIPASKVPAFKAGKELKEKVNN</sequence>
<dbReference type="OrthoDB" id="9799835at2"/>
<evidence type="ECO:0000313" key="5">
    <source>
        <dbReference type="EMBL" id="KMT22048.1"/>
    </source>
</evidence>
<dbReference type="SMART" id="SM00411">
    <property type="entry name" value="BHL"/>
    <property type="match status" value="1"/>
</dbReference>
<dbReference type="Gene3D" id="4.10.520.10">
    <property type="entry name" value="IHF-like DNA-binding proteins"/>
    <property type="match status" value="1"/>
</dbReference>
<evidence type="ECO:0000256" key="4">
    <source>
        <dbReference type="RuleBase" id="RU003939"/>
    </source>
</evidence>
<dbReference type="GO" id="GO:0042802">
    <property type="term" value="F:identical protein binding"/>
    <property type="evidence" value="ECO:0007669"/>
    <property type="project" value="UniProtKB-ARBA"/>
</dbReference>
<dbReference type="InterPro" id="IPR020816">
    <property type="entry name" value="Histone-like_DNA-bd_CS"/>
</dbReference>
<reference evidence="5 6" key="1">
    <citation type="submission" date="2015-06" db="EMBL/GenBank/DDBJ databases">
        <title>Draft genome sequence of the purine-degrading Clostridium cylindrosporum HC-1 (DSM 605).</title>
        <authorList>
            <person name="Poehlein A."/>
            <person name="Schiel-Bengelsdorf B."/>
            <person name="Bengelsdorf F."/>
            <person name="Daniel R."/>
            <person name="Duerre P."/>
        </authorList>
    </citation>
    <scope>NUCLEOTIDE SEQUENCE [LARGE SCALE GENOMIC DNA]</scope>
    <source>
        <strain evidence="5 6">DSM 605</strain>
    </source>
</reference>
<dbReference type="STRING" id="1121307.CLCY_4c00200"/>
<evidence type="ECO:0000256" key="1">
    <source>
        <dbReference type="ARBA" id="ARBA00010529"/>
    </source>
</evidence>
<dbReference type="Proteomes" id="UP000036756">
    <property type="component" value="Unassembled WGS sequence"/>
</dbReference>
<dbReference type="SUPFAM" id="SSF47729">
    <property type="entry name" value="IHF-like DNA-binding proteins"/>
    <property type="match status" value="1"/>
</dbReference>
<dbReference type="PANTHER" id="PTHR33175">
    <property type="entry name" value="DNA-BINDING PROTEIN HU"/>
    <property type="match status" value="1"/>
</dbReference>
<dbReference type="GO" id="GO:0006270">
    <property type="term" value="P:DNA replication initiation"/>
    <property type="evidence" value="ECO:0007669"/>
    <property type="project" value="UniProtKB-ARBA"/>
</dbReference>
<dbReference type="AlphaFoldDB" id="A0A0J8DCS2"/>
<dbReference type="GO" id="GO:1990178">
    <property type="term" value="C:HU-DNA complex"/>
    <property type="evidence" value="ECO:0007669"/>
    <property type="project" value="UniProtKB-ARBA"/>
</dbReference>
<evidence type="ECO:0000256" key="3">
    <source>
        <dbReference type="ARBA" id="ARBA00023125"/>
    </source>
</evidence>
<keyword evidence="6" id="KW-1185">Reference proteome</keyword>
<dbReference type="PANTHER" id="PTHR33175:SF3">
    <property type="entry name" value="DNA-BINDING PROTEIN HU-BETA"/>
    <property type="match status" value="1"/>
</dbReference>